<reference evidence="1" key="1">
    <citation type="journal article" date="2022" name="bioRxiv">
        <title>Sequencing and chromosome-scale assembly of the giantPleurodeles waltlgenome.</title>
        <authorList>
            <person name="Brown T."/>
            <person name="Elewa A."/>
            <person name="Iarovenko S."/>
            <person name="Subramanian E."/>
            <person name="Araus A.J."/>
            <person name="Petzold A."/>
            <person name="Susuki M."/>
            <person name="Suzuki K.-i.T."/>
            <person name="Hayashi T."/>
            <person name="Toyoda A."/>
            <person name="Oliveira C."/>
            <person name="Osipova E."/>
            <person name="Leigh N.D."/>
            <person name="Simon A."/>
            <person name="Yun M.H."/>
        </authorList>
    </citation>
    <scope>NUCLEOTIDE SEQUENCE</scope>
    <source>
        <strain evidence="1">20211129_DDA</strain>
        <tissue evidence="1">Liver</tissue>
    </source>
</reference>
<sequence length="108" mass="11649">MAAAHDAEAVRATLRILGEAGRSDHLRPGVLDKDQVGMQRAICAATHGVAAAIAAWRSPARGEKEMKGWPKIVGGALGEPDARQEQVGRGNQMRQLWRHLSPVHRACL</sequence>
<organism evidence="1 2">
    <name type="scientific">Pleurodeles waltl</name>
    <name type="common">Iberian ribbed newt</name>
    <dbReference type="NCBI Taxonomy" id="8319"/>
    <lineage>
        <taxon>Eukaryota</taxon>
        <taxon>Metazoa</taxon>
        <taxon>Chordata</taxon>
        <taxon>Craniata</taxon>
        <taxon>Vertebrata</taxon>
        <taxon>Euteleostomi</taxon>
        <taxon>Amphibia</taxon>
        <taxon>Batrachia</taxon>
        <taxon>Caudata</taxon>
        <taxon>Salamandroidea</taxon>
        <taxon>Salamandridae</taxon>
        <taxon>Pleurodelinae</taxon>
        <taxon>Pleurodeles</taxon>
    </lineage>
</organism>
<gene>
    <name evidence="1" type="ORF">NDU88_003743</name>
</gene>
<evidence type="ECO:0000313" key="2">
    <source>
        <dbReference type="Proteomes" id="UP001066276"/>
    </source>
</evidence>
<dbReference type="Proteomes" id="UP001066276">
    <property type="component" value="Chromosome 1_2"/>
</dbReference>
<comment type="caution">
    <text evidence="1">The sequence shown here is derived from an EMBL/GenBank/DDBJ whole genome shotgun (WGS) entry which is preliminary data.</text>
</comment>
<protein>
    <submittedName>
        <fullName evidence="1">Uncharacterized protein</fullName>
    </submittedName>
</protein>
<dbReference type="AlphaFoldDB" id="A0AAV7W389"/>
<name>A0AAV7W389_PLEWA</name>
<dbReference type="EMBL" id="JANPWB010000002">
    <property type="protein sequence ID" value="KAJ1208357.1"/>
    <property type="molecule type" value="Genomic_DNA"/>
</dbReference>
<proteinExistence type="predicted"/>
<keyword evidence="2" id="KW-1185">Reference proteome</keyword>
<evidence type="ECO:0000313" key="1">
    <source>
        <dbReference type="EMBL" id="KAJ1208357.1"/>
    </source>
</evidence>
<accession>A0AAV7W389</accession>